<protein>
    <submittedName>
        <fullName evidence="2">Nuclear transport factor 2 family protein</fullName>
    </submittedName>
</protein>
<dbReference type="AlphaFoldDB" id="A0A937D2E6"/>
<gene>
    <name evidence="2" type="ORF">JI739_14340</name>
</gene>
<dbReference type="EMBL" id="JAEQNA010000005">
    <property type="protein sequence ID" value="MBL0421534.1"/>
    <property type="molecule type" value="Genomic_DNA"/>
</dbReference>
<dbReference type="InterPro" id="IPR032710">
    <property type="entry name" value="NTF2-like_dom_sf"/>
</dbReference>
<dbReference type="InterPro" id="IPR037401">
    <property type="entry name" value="SnoaL-like"/>
</dbReference>
<reference evidence="2" key="1">
    <citation type="submission" date="2021-01" db="EMBL/GenBank/DDBJ databases">
        <title>Ramlibacter sp. strain AW1 16S ribosomal RNA gene Genome sequencing and assembly.</title>
        <authorList>
            <person name="Kang M."/>
        </authorList>
    </citation>
    <scope>NUCLEOTIDE SEQUENCE</scope>
    <source>
        <strain evidence="2">AW1</strain>
    </source>
</reference>
<sequence length="171" mass="19132">MKERLAYRPATVGPQRAAQLRAEIETFNAEYCAALDANDVERWPDFFAEEATYRVTSRENALLDLPVGLVYCEGADMIRDRALAVAHSQMFAPRHMLHLLGVTRVVDETDGAVEAQTPFILVQTLIEGPSTVHLAGTYYDRFVRRGEQLLLADRQVVHDTEVLATALAYPV</sequence>
<dbReference type="SUPFAM" id="SSF54427">
    <property type="entry name" value="NTF2-like"/>
    <property type="match status" value="1"/>
</dbReference>
<evidence type="ECO:0000313" key="3">
    <source>
        <dbReference type="Proteomes" id="UP000613011"/>
    </source>
</evidence>
<name>A0A937D2E6_9BURK</name>
<keyword evidence="3" id="KW-1185">Reference proteome</keyword>
<dbReference type="Proteomes" id="UP000613011">
    <property type="component" value="Unassembled WGS sequence"/>
</dbReference>
<dbReference type="Gene3D" id="3.10.450.50">
    <property type="match status" value="1"/>
</dbReference>
<feature type="domain" description="SnoaL-like" evidence="1">
    <location>
        <begin position="18"/>
        <end position="153"/>
    </location>
</feature>
<dbReference type="RefSeq" id="WP_201684611.1">
    <property type="nucleotide sequence ID" value="NZ_JAEQNA010000005.1"/>
</dbReference>
<evidence type="ECO:0000313" key="2">
    <source>
        <dbReference type="EMBL" id="MBL0421534.1"/>
    </source>
</evidence>
<accession>A0A937D2E6</accession>
<comment type="caution">
    <text evidence="2">The sequence shown here is derived from an EMBL/GenBank/DDBJ whole genome shotgun (WGS) entry which is preliminary data.</text>
</comment>
<organism evidence="2 3">
    <name type="scientific">Ramlibacter aurantiacus</name>
    <dbReference type="NCBI Taxonomy" id="2801330"/>
    <lineage>
        <taxon>Bacteria</taxon>
        <taxon>Pseudomonadati</taxon>
        <taxon>Pseudomonadota</taxon>
        <taxon>Betaproteobacteria</taxon>
        <taxon>Burkholderiales</taxon>
        <taxon>Comamonadaceae</taxon>
        <taxon>Ramlibacter</taxon>
    </lineage>
</organism>
<proteinExistence type="predicted"/>
<evidence type="ECO:0000259" key="1">
    <source>
        <dbReference type="Pfam" id="PF13577"/>
    </source>
</evidence>
<dbReference type="Pfam" id="PF13577">
    <property type="entry name" value="SnoaL_4"/>
    <property type="match status" value="1"/>
</dbReference>